<dbReference type="FunFam" id="3.40.50.620:FF:000098">
    <property type="entry name" value="Valine--tRNA ligase"/>
    <property type="match status" value="1"/>
</dbReference>
<dbReference type="InterPro" id="IPR001412">
    <property type="entry name" value="aa-tRNA-synth_I_CS"/>
</dbReference>
<comment type="similarity">
    <text evidence="11 12">Belongs to the class-I aminoacyl-tRNA synthetase family. ValS type 1 subfamily.</text>
</comment>
<keyword evidence="17" id="KW-1185">Reference proteome</keyword>
<evidence type="ECO:0000313" key="16">
    <source>
        <dbReference type="EMBL" id="SJZ76094.1"/>
    </source>
</evidence>
<dbReference type="Pfam" id="PF10458">
    <property type="entry name" value="Val_tRNA-synt_C"/>
    <property type="match status" value="1"/>
</dbReference>
<dbReference type="AlphaFoldDB" id="A0A1T4NA32"/>
<evidence type="ECO:0000256" key="1">
    <source>
        <dbReference type="ARBA" id="ARBA00004496"/>
    </source>
</evidence>
<dbReference type="GO" id="GO:0006438">
    <property type="term" value="P:valyl-tRNA aminoacylation"/>
    <property type="evidence" value="ECO:0007669"/>
    <property type="project" value="UniProtKB-UniRule"/>
</dbReference>
<comment type="function">
    <text evidence="12">Catalyzes the attachment of valine to tRNA(Val). As ValRS can inadvertently accommodate and process structurally similar amino acids such as threonine, to avoid such errors, it has a 'posttransfer' editing activity that hydrolyzes mischarged Thr-tRNA(Val) in a tRNA-dependent manner.</text>
</comment>
<gene>
    <name evidence="12" type="primary">valS</name>
    <name evidence="16" type="ORF">SAMN02745119_01544</name>
</gene>
<dbReference type="InterPro" id="IPR009008">
    <property type="entry name" value="Val/Leu/Ile-tRNA-synth_edit"/>
</dbReference>
<dbReference type="EMBL" id="FUWR01000007">
    <property type="protein sequence ID" value="SJZ76094.1"/>
    <property type="molecule type" value="Genomic_DNA"/>
</dbReference>
<dbReference type="SUPFAM" id="SSF52374">
    <property type="entry name" value="Nucleotidylyl transferase"/>
    <property type="match status" value="1"/>
</dbReference>
<dbReference type="InterPro" id="IPR002303">
    <property type="entry name" value="Valyl-tRNA_ligase"/>
</dbReference>
<reference evidence="17" key="1">
    <citation type="submission" date="2017-02" db="EMBL/GenBank/DDBJ databases">
        <authorList>
            <person name="Varghese N."/>
            <person name="Submissions S."/>
        </authorList>
    </citation>
    <scope>NUCLEOTIDE SEQUENCE [LARGE SCALE GENOMIC DNA]</scope>
    <source>
        <strain evidence="17">ATCC BAA-34</strain>
    </source>
</reference>
<evidence type="ECO:0000313" key="17">
    <source>
        <dbReference type="Proteomes" id="UP000190102"/>
    </source>
</evidence>
<dbReference type="EC" id="6.1.1.9" evidence="12"/>
<dbReference type="FunFam" id="1.10.287.380:FF:000001">
    <property type="entry name" value="Valine--tRNA ligase"/>
    <property type="match status" value="1"/>
</dbReference>
<dbReference type="InterPro" id="IPR019499">
    <property type="entry name" value="Val-tRNA_synth_tRNA-bd"/>
</dbReference>
<dbReference type="SUPFAM" id="SSF50677">
    <property type="entry name" value="ValRS/IleRS/LeuRS editing domain"/>
    <property type="match status" value="1"/>
</dbReference>
<name>A0A1T4NA32_9BACT</name>
<protein>
    <recommendedName>
        <fullName evidence="12">Valine--tRNA ligase</fullName>
        <ecNumber evidence="12">6.1.1.9</ecNumber>
    </recommendedName>
    <alternativeName>
        <fullName evidence="12">Valyl-tRNA synthetase</fullName>
        <shortName evidence="12">ValRS</shortName>
    </alternativeName>
</protein>
<dbReference type="InterPro" id="IPR014729">
    <property type="entry name" value="Rossmann-like_a/b/a_fold"/>
</dbReference>
<evidence type="ECO:0000259" key="14">
    <source>
        <dbReference type="Pfam" id="PF08264"/>
    </source>
</evidence>
<dbReference type="CDD" id="cd07962">
    <property type="entry name" value="Anticodon_Ia_Val"/>
    <property type="match status" value="1"/>
</dbReference>
<dbReference type="RefSeq" id="WP_078789851.1">
    <property type="nucleotide sequence ID" value="NZ_FUWR01000007.1"/>
</dbReference>
<evidence type="ECO:0000256" key="4">
    <source>
        <dbReference type="ARBA" id="ARBA00022598"/>
    </source>
</evidence>
<keyword evidence="4 12" id="KW-0436">Ligase</keyword>
<comment type="subunit">
    <text evidence="2 12">Monomer.</text>
</comment>
<dbReference type="Proteomes" id="UP000190102">
    <property type="component" value="Unassembled WGS sequence"/>
</dbReference>
<evidence type="ECO:0000256" key="2">
    <source>
        <dbReference type="ARBA" id="ARBA00011245"/>
    </source>
</evidence>
<evidence type="ECO:0000259" key="15">
    <source>
        <dbReference type="Pfam" id="PF10458"/>
    </source>
</evidence>
<evidence type="ECO:0000256" key="11">
    <source>
        <dbReference type="ARBA" id="ARBA00060830"/>
    </source>
</evidence>
<dbReference type="FunFam" id="3.40.50.620:FF:000032">
    <property type="entry name" value="Valine--tRNA ligase"/>
    <property type="match status" value="1"/>
</dbReference>
<comment type="domain">
    <text evidence="12">ValRS has two distinct active sites: one for aminoacylation and one for editing. The misactivated threonine is translocated from the active site to the editing site.</text>
</comment>
<feature type="domain" description="Aminoacyl-tRNA synthetase class Ia" evidence="13">
    <location>
        <begin position="18"/>
        <end position="566"/>
    </location>
</feature>
<keyword evidence="6 12" id="KW-0067">ATP-binding</keyword>
<accession>A0A1T4NA32</accession>
<dbReference type="InterPro" id="IPR013155">
    <property type="entry name" value="M/V/L/I-tRNA-synth_anticd-bd"/>
</dbReference>
<dbReference type="GO" id="GO:0005829">
    <property type="term" value="C:cytosol"/>
    <property type="evidence" value="ECO:0007669"/>
    <property type="project" value="TreeGrafter"/>
</dbReference>
<dbReference type="FunFam" id="3.90.740.10:FF:000005">
    <property type="entry name" value="Valine--tRNA ligase, mitochondrial"/>
    <property type="match status" value="1"/>
</dbReference>
<dbReference type="GO" id="GO:0004832">
    <property type="term" value="F:valine-tRNA ligase activity"/>
    <property type="evidence" value="ECO:0007669"/>
    <property type="project" value="UniProtKB-UniRule"/>
</dbReference>
<keyword evidence="9 12" id="KW-0030">Aminoacyl-tRNA synthetase</keyword>
<dbReference type="PANTHER" id="PTHR11946:SF93">
    <property type="entry name" value="VALINE--TRNA LIGASE, CHLOROPLASTIC_MITOCHONDRIAL 2"/>
    <property type="match status" value="1"/>
</dbReference>
<dbReference type="InterPro" id="IPR010978">
    <property type="entry name" value="tRNA-bd_arm"/>
</dbReference>
<keyword evidence="3 12" id="KW-0963">Cytoplasm</keyword>
<comment type="subcellular location">
    <subcellularLocation>
        <location evidence="1 12">Cytoplasm</location>
    </subcellularLocation>
</comment>
<dbReference type="Pfam" id="PF08264">
    <property type="entry name" value="Anticodon_1"/>
    <property type="match status" value="1"/>
</dbReference>
<dbReference type="Gene3D" id="1.10.730.10">
    <property type="entry name" value="Isoleucyl-tRNA Synthetase, Domain 1"/>
    <property type="match status" value="1"/>
</dbReference>
<keyword evidence="8 12" id="KW-0175">Coiled coil</keyword>
<evidence type="ECO:0000256" key="3">
    <source>
        <dbReference type="ARBA" id="ARBA00022490"/>
    </source>
</evidence>
<dbReference type="PANTHER" id="PTHR11946">
    <property type="entry name" value="VALYL-TRNA SYNTHETASES"/>
    <property type="match status" value="1"/>
</dbReference>
<dbReference type="Pfam" id="PF00133">
    <property type="entry name" value="tRNA-synt_1"/>
    <property type="match status" value="1"/>
</dbReference>
<feature type="domain" description="Valyl-tRNA synthetase tRNA-binding arm" evidence="15">
    <location>
        <begin position="829"/>
        <end position="894"/>
    </location>
</feature>
<feature type="binding site" evidence="12">
    <location>
        <position position="530"/>
    </location>
    <ligand>
        <name>ATP</name>
        <dbReference type="ChEBI" id="CHEBI:30616"/>
    </ligand>
</feature>
<feature type="domain" description="Methionyl/Valyl/Leucyl/Isoleucyl-tRNA synthetase anticodon-binding" evidence="14">
    <location>
        <begin position="611"/>
        <end position="770"/>
    </location>
</feature>
<dbReference type="Gene3D" id="1.10.287.380">
    <property type="entry name" value="Valyl-tRNA synthetase, C-terminal domain"/>
    <property type="match status" value="1"/>
</dbReference>
<evidence type="ECO:0000256" key="7">
    <source>
        <dbReference type="ARBA" id="ARBA00022917"/>
    </source>
</evidence>
<organism evidence="16 17">
    <name type="scientific">Trichlorobacter thiogenes</name>
    <dbReference type="NCBI Taxonomy" id="115783"/>
    <lineage>
        <taxon>Bacteria</taxon>
        <taxon>Pseudomonadati</taxon>
        <taxon>Thermodesulfobacteriota</taxon>
        <taxon>Desulfuromonadia</taxon>
        <taxon>Geobacterales</taxon>
        <taxon>Geobacteraceae</taxon>
        <taxon>Trichlorobacter</taxon>
    </lineage>
</organism>
<dbReference type="Gene3D" id="3.90.740.10">
    <property type="entry name" value="Valyl/Leucyl/Isoleucyl-tRNA synthetase, editing domain"/>
    <property type="match status" value="1"/>
</dbReference>
<dbReference type="OrthoDB" id="9810365at2"/>
<feature type="short sequence motif" description="'HIGH' region" evidence="12">
    <location>
        <begin position="47"/>
        <end position="57"/>
    </location>
</feature>
<dbReference type="InterPro" id="IPR037118">
    <property type="entry name" value="Val-tRNA_synth_C_sf"/>
</dbReference>
<comment type="catalytic activity">
    <reaction evidence="10 12">
        <text>tRNA(Val) + L-valine + ATP = L-valyl-tRNA(Val) + AMP + diphosphate</text>
        <dbReference type="Rhea" id="RHEA:10704"/>
        <dbReference type="Rhea" id="RHEA-COMP:9672"/>
        <dbReference type="Rhea" id="RHEA-COMP:9708"/>
        <dbReference type="ChEBI" id="CHEBI:30616"/>
        <dbReference type="ChEBI" id="CHEBI:33019"/>
        <dbReference type="ChEBI" id="CHEBI:57762"/>
        <dbReference type="ChEBI" id="CHEBI:78442"/>
        <dbReference type="ChEBI" id="CHEBI:78537"/>
        <dbReference type="ChEBI" id="CHEBI:456215"/>
        <dbReference type="EC" id="6.1.1.9"/>
    </reaction>
</comment>
<evidence type="ECO:0000256" key="5">
    <source>
        <dbReference type="ARBA" id="ARBA00022741"/>
    </source>
</evidence>
<evidence type="ECO:0000256" key="12">
    <source>
        <dbReference type="HAMAP-Rule" id="MF_02004"/>
    </source>
</evidence>
<evidence type="ECO:0000256" key="10">
    <source>
        <dbReference type="ARBA" id="ARBA00047552"/>
    </source>
</evidence>
<dbReference type="NCBIfam" id="NF004349">
    <property type="entry name" value="PRK05729.1"/>
    <property type="match status" value="1"/>
</dbReference>
<dbReference type="FunFam" id="1.10.730.10:FF:000014">
    <property type="entry name" value="Valine--tRNA ligase"/>
    <property type="match status" value="1"/>
</dbReference>
<dbReference type="InterPro" id="IPR002300">
    <property type="entry name" value="aa-tRNA-synth_Ia"/>
</dbReference>
<dbReference type="InterPro" id="IPR033705">
    <property type="entry name" value="Anticodon_Ia_Val"/>
</dbReference>
<dbReference type="SUPFAM" id="SSF46589">
    <property type="entry name" value="tRNA-binding arm"/>
    <property type="match status" value="1"/>
</dbReference>
<sequence length="897" mass="102802">MSNKELAKGYEPYEVEKKWYDEWLGKGYFHADEASPRTPYSIVIPPPNVTGALHMGHALNNTLQDILCRWKRMTGHSVLWMPGTDHAGIATQNVVERQLAAEGKDRHDLGREAFIERVWQWKAESGGQIIGQLKRLGASCDWERERFTMDAGLSKAVRTVFVKLYEDGLIYRDNRLINWCPRCHTALSDIEVEHEEKKGHLWHIRYPVVGQPGRFVTVATTRPETMLGDTAVAVHPEDERYADLHGAKVLLPLVNREIPVVADEYVDREFGTGVVKITPAHDFNDFEVGARHGLDKINVFDESGIINAAGHQYEGLDRFAVRTKIVEDLEAAGLLEKIDDHGLSVGGCYRCKTVVEPYLSLQWYVKVGPLAERALQAVKDGRTRILPKQWENTYYDWMENIRDWCISRQIWWGHRIPAWFCDHCGHITVSMDDPTACSQCGSDEIRQETDVLDTWFSSALWPFSTMGWPDKTPELKQFYPTATLVTGFDILFFWVARMMMMGLHFMDEVPFKDVYIHALVRDAHGQKMSKSKGNVIDPLTVIDQYGTDAFRFTLAAFAAQGRDIKLAEERISGYRNFCNKVWNAARFTMMNLEGFEPDALVFEDLRLSESDEWILHRLNETARATNQALEEYRFNEAAMTLYQFTWSEFCDWYLELSKQELYGDDPIRRRTTQYVLWTVLEHLLRLLHPIMPFITEEIWQTLPKGDRCSLRGSGGDWQPSIMLAPYPQAREDWQFEDAANRMEQVMEVISAIRTIRGEMEVPPSREITVILSTGSQHAQDLACLFESKIKSMARVGQLTIGRDLPRPEDASVQPAGEFQVFVPLKGLVDVAEEEKRLLKEIGKLDKEIEQFSKKLENPSFVDRAPADIVAKEKAKLADVTAKKAVLEESLEKIKKLK</sequence>
<dbReference type="CDD" id="cd00817">
    <property type="entry name" value="ValRS_core"/>
    <property type="match status" value="1"/>
</dbReference>
<dbReference type="NCBIfam" id="TIGR00422">
    <property type="entry name" value="valS"/>
    <property type="match status" value="1"/>
</dbReference>
<dbReference type="PRINTS" id="PR00986">
    <property type="entry name" value="TRNASYNTHVAL"/>
</dbReference>
<dbReference type="STRING" id="115783.SAMN02745119_01544"/>
<evidence type="ECO:0000259" key="13">
    <source>
        <dbReference type="Pfam" id="PF00133"/>
    </source>
</evidence>
<dbReference type="SUPFAM" id="SSF47323">
    <property type="entry name" value="Anticodon-binding domain of a subclass of class I aminoacyl-tRNA synthetases"/>
    <property type="match status" value="1"/>
</dbReference>
<dbReference type="GO" id="GO:0002161">
    <property type="term" value="F:aminoacyl-tRNA deacylase activity"/>
    <property type="evidence" value="ECO:0007669"/>
    <property type="project" value="InterPro"/>
</dbReference>
<proteinExistence type="inferred from homology"/>
<dbReference type="GO" id="GO:0005524">
    <property type="term" value="F:ATP binding"/>
    <property type="evidence" value="ECO:0007669"/>
    <property type="project" value="UniProtKB-UniRule"/>
</dbReference>
<dbReference type="PROSITE" id="PS00178">
    <property type="entry name" value="AA_TRNA_LIGASE_I"/>
    <property type="match status" value="1"/>
</dbReference>
<dbReference type="Gene3D" id="3.40.50.620">
    <property type="entry name" value="HUPs"/>
    <property type="match status" value="2"/>
</dbReference>
<comment type="domain">
    <text evidence="12">The C-terminal coiled-coil domain is crucial for aminoacylation activity.</text>
</comment>
<dbReference type="InterPro" id="IPR009080">
    <property type="entry name" value="tRNAsynth_Ia_anticodon-bd"/>
</dbReference>
<evidence type="ECO:0000256" key="8">
    <source>
        <dbReference type="ARBA" id="ARBA00023054"/>
    </source>
</evidence>
<feature type="short sequence motif" description="'KMSKS' region" evidence="12">
    <location>
        <begin position="527"/>
        <end position="531"/>
    </location>
</feature>
<feature type="coiled-coil region" evidence="12">
    <location>
        <begin position="834"/>
        <end position="896"/>
    </location>
</feature>
<dbReference type="HAMAP" id="MF_02004">
    <property type="entry name" value="Val_tRNA_synth_type1"/>
    <property type="match status" value="1"/>
</dbReference>
<keyword evidence="5 12" id="KW-0547">Nucleotide-binding</keyword>
<keyword evidence="7 12" id="KW-0648">Protein biosynthesis</keyword>
<evidence type="ECO:0000256" key="9">
    <source>
        <dbReference type="ARBA" id="ARBA00023146"/>
    </source>
</evidence>
<evidence type="ECO:0000256" key="6">
    <source>
        <dbReference type="ARBA" id="ARBA00022840"/>
    </source>
</evidence>